<protein>
    <recommendedName>
        <fullName evidence="4">protein-serine/threonine phosphatase</fullName>
        <ecNumber evidence="4">3.1.3.16</ecNumber>
    </recommendedName>
</protein>
<evidence type="ECO:0000256" key="1">
    <source>
        <dbReference type="ARBA" id="ARBA00001936"/>
    </source>
</evidence>
<comment type="similarity">
    <text evidence="3">Belongs to the PP2C family.</text>
</comment>
<dbReference type="AlphaFoldDB" id="A0A7G2CKV9"/>
<dbReference type="InterPro" id="IPR036457">
    <property type="entry name" value="PPM-type-like_dom_sf"/>
</dbReference>
<dbReference type="SUPFAM" id="SSF81606">
    <property type="entry name" value="PP2C-like"/>
    <property type="match status" value="1"/>
</dbReference>
<dbReference type="CDD" id="cd00143">
    <property type="entry name" value="PP2Cc"/>
    <property type="match status" value="1"/>
</dbReference>
<feature type="compositionally biased region" description="Basic and acidic residues" evidence="6">
    <location>
        <begin position="716"/>
        <end position="728"/>
    </location>
</feature>
<dbReference type="EC" id="3.1.3.16" evidence="4"/>
<evidence type="ECO:0000259" key="7">
    <source>
        <dbReference type="PROSITE" id="PS51746"/>
    </source>
</evidence>
<keyword evidence="9" id="KW-1185">Reference proteome</keyword>
<dbReference type="SMART" id="SM00332">
    <property type="entry name" value="PP2Cc"/>
    <property type="match status" value="1"/>
</dbReference>
<feature type="region of interest" description="Disordered" evidence="6">
    <location>
        <begin position="78"/>
        <end position="99"/>
    </location>
</feature>
<evidence type="ECO:0000256" key="4">
    <source>
        <dbReference type="ARBA" id="ARBA00013081"/>
    </source>
</evidence>
<feature type="region of interest" description="Disordered" evidence="6">
    <location>
        <begin position="787"/>
        <end position="807"/>
    </location>
</feature>
<evidence type="ECO:0000313" key="9">
    <source>
        <dbReference type="Proteomes" id="UP000515908"/>
    </source>
</evidence>
<keyword evidence="5" id="KW-0464">Manganese</keyword>
<name>A0A7G2CKV9_9TRYP</name>
<evidence type="ECO:0000256" key="2">
    <source>
        <dbReference type="ARBA" id="ARBA00001946"/>
    </source>
</evidence>
<dbReference type="PANTHER" id="PTHR13832">
    <property type="entry name" value="PROTEIN PHOSPHATASE 2C"/>
    <property type="match status" value="1"/>
</dbReference>
<comment type="cofactor">
    <cofactor evidence="2">
        <name>Mg(2+)</name>
        <dbReference type="ChEBI" id="CHEBI:18420"/>
    </cofactor>
</comment>
<reference evidence="8 9" key="1">
    <citation type="submission" date="2020-08" db="EMBL/GenBank/DDBJ databases">
        <authorList>
            <person name="Newling K."/>
            <person name="Davey J."/>
            <person name="Forrester S."/>
        </authorList>
    </citation>
    <scope>NUCLEOTIDE SEQUENCE [LARGE SCALE GENOMIC DNA]</scope>
    <source>
        <strain evidence="9">Crithidia deanei Carvalho (ATCC PRA-265)</strain>
    </source>
</reference>
<proteinExistence type="inferred from homology"/>
<gene>
    <name evidence="8" type="ORF">ADEAN_000753900</name>
</gene>
<comment type="cofactor">
    <cofactor evidence="1">
        <name>Mn(2+)</name>
        <dbReference type="ChEBI" id="CHEBI:29035"/>
    </cofactor>
</comment>
<dbReference type="InterPro" id="IPR015655">
    <property type="entry name" value="PP2C"/>
</dbReference>
<feature type="domain" description="PPM-type phosphatase" evidence="7">
    <location>
        <begin position="367"/>
        <end position="908"/>
    </location>
</feature>
<evidence type="ECO:0000256" key="6">
    <source>
        <dbReference type="SAM" id="MobiDB-lite"/>
    </source>
</evidence>
<organism evidence="8 9">
    <name type="scientific">Angomonas deanei</name>
    <dbReference type="NCBI Taxonomy" id="59799"/>
    <lineage>
        <taxon>Eukaryota</taxon>
        <taxon>Discoba</taxon>
        <taxon>Euglenozoa</taxon>
        <taxon>Kinetoplastea</taxon>
        <taxon>Metakinetoplastina</taxon>
        <taxon>Trypanosomatida</taxon>
        <taxon>Trypanosomatidae</taxon>
        <taxon>Strigomonadinae</taxon>
        <taxon>Angomonas</taxon>
    </lineage>
</organism>
<dbReference type="EMBL" id="LR877160">
    <property type="protein sequence ID" value="CAD2220025.1"/>
    <property type="molecule type" value="Genomic_DNA"/>
</dbReference>
<dbReference type="OrthoDB" id="10264738at2759"/>
<accession>A0A7G2CKV9</accession>
<dbReference type="PROSITE" id="PS51746">
    <property type="entry name" value="PPM_2"/>
    <property type="match status" value="1"/>
</dbReference>
<sequence>MTDCDEAAQLTTAPIVFSSASSGAGKSVCQQSTDNSATVLEALQTWNSNPPHRSGGFDSGRREDAHLHRSMCSLGVGESDLLSPSGKNRSHLFTPPLRPPTETAPIPVCRSIFMEEAFAQHTRESSFICSPPPPTIFRDSALRLEDKLDGCGAPEREMAMMDRLFSSNSFLANASHESSDEGANFMIHRGEVHSGQKAKKRPPSLSITDCSEKHDDSVENSLGGLLLETPLSPCFSSTAPHYDVVASPVSPFNNANAHSTVAVHRGMIKKRIVQQQRQRALPSANSTFPSQVTSVQPSTVVSTAHSLCTSFDRPNIPKTPSFPSSAHMLLNDPDDDGRVLFADEEKPTTGVHDSFTADRDSALMGALYAFANLPGCRSSQEDHVCLLPDATVSLQEVKDEFKEEVGCASFVEAFKDVLEFSCFAVFDGHNGDTISYKASQYFLEHFQLAVQKHFRVYLERELKHCTTAERAEDEVEEVDLQHRTISSALVQSLLHLDVTLFDCVRENTHTDAGSTACAAIFYTPFDKVDGRAEALHELCTSGEDTSAEEEGKDYLKVSIANLGDSRAVIGNVKSKKVLLETRDHRVASYPSERDRVVGHGGVVDFDRIDGALEVTRGLGDYHYKASPDTWWNQQTQEGTSRGNIIGNVADVYECIVHEGDFMVVASDGVWDRVGSEEVVRFIAEKLERTAFGEGLATPVAQSRSPSPRPESPVGLSEKRGPSESHGKDGLTPSASVGHDVSQPPRPTVVEDTMADTNVVLFADSCTTPRGKVDSVELYPCEALSTPRNVHTRSSDSHSSPYTGNTTVSVTPQCISRVSYATPVMDRDRSTSGTEALPQSGRLSSGVFNPFSIPKVNMSALRTAENVSGRSTPDTPGRGELQRVVNQLADYVLHDLASADNVTIIVTVFTKSSEKKNIVIQNTAVHRREK</sequence>
<evidence type="ECO:0000313" key="8">
    <source>
        <dbReference type="EMBL" id="CAD2220025.1"/>
    </source>
</evidence>
<dbReference type="PANTHER" id="PTHR13832:SF565">
    <property type="entry name" value="AT28366P-RELATED"/>
    <property type="match status" value="1"/>
</dbReference>
<evidence type="ECO:0000256" key="5">
    <source>
        <dbReference type="ARBA" id="ARBA00023211"/>
    </source>
</evidence>
<evidence type="ECO:0000256" key="3">
    <source>
        <dbReference type="ARBA" id="ARBA00006702"/>
    </source>
</evidence>
<feature type="region of interest" description="Disordered" evidence="6">
    <location>
        <begin position="694"/>
        <end position="748"/>
    </location>
</feature>
<dbReference type="GO" id="GO:0004722">
    <property type="term" value="F:protein serine/threonine phosphatase activity"/>
    <property type="evidence" value="ECO:0007669"/>
    <property type="project" value="UniProtKB-EC"/>
</dbReference>
<dbReference type="Pfam" id="PF00481">
    <property type="entry name" value="PP2C"/>
    <property type="match status" value="1"/>
</dbReference>
<dbReference type="InterPro" id="IPR001932">
    <property type="entry name" value="PPM-type_phosphatase-like_dom"/>
</dbReference>
<dbReference type="Proteomes" id="UP000515908">
    <property type="component" value="Chromosome 16"/>
</dbReference>
<feature type="compositionally biased region" description="Polar residues" evidence="6">
    <location>
        <begin position="796"/>
        <end position="807"/>
    </location>
</feature>
<dbReference type="VEuPathDB" id="TriTrypDB:ADEAN_000753900"/>
<dbReference type="Gene3D" id="3.60.40.10">
    <property type="entry name" value="PPM-type phosphatase domain"/>
    <property type="match status" value="1"/>
</dbReference>